<dbReference type="InterPro" id="IPR027417">
    <property type="entry name" value="P-loop_NTPase"/>
</dbReference>
<sequence length="722" mass="79724">MNSCDETLRHSGSHGPAGPRPAGVLARAWFWISWPFVWLWRSCRDGWLMAKGERKARRWWRPQVWPVTALYIVLSVAYIGLIVLSLVPGTPSDWLWDPSTESKWRNMLTAFGLSSTTVVAAAWFLLWRFWRARRYYLRRARRHADEMVRPGTIIGEVVGRDPLCDALMDDLRDRKRRRPHVIVGAIGVGKSALLVRLTQKLAEKGVAPVVVRLRDVRGELDFARLAEDTFLAEILVKVSSRSEAEKVWHRLRRQSDRVVVLADGLEDALKDAPDRENVIREAIGKAGKDGLPLVVTSRPEKSLESIDAAQTHLGPLSEEAALHYVAEATNWRSDRQRMSWVVEAAEIAESPLYLNIAKDLERRGLLEPVVGGGGEDEYSDPRDHDAWVLRYDMLDAWVQALVDGHLYPEQPLSRAGRRRVVDCLSALACAALRTNSTYVAYDALTRTSRDDEKNRVVDALLGYLAGPSGPSGPAGAGRAARPAGRAVASRADASGQGARTNPAGHIDVRLAGSWGSRLGLVEVQDQGVRFHHSVLQAYLASRCMGALMPVRTAAVSVPRPVGMAAVSRYAGGPVEELLILSSATETEDVTDAYFTPALRRPGRELAMSMVFYSRSRGALEGCHGREADRAASGADCEREHRCPISIVRDLLLDAARQAVDEISRPSDGARAREATWSRTPRSGRWSCTPPPWTSTASTTSRCTTASSRRSSRTGSRCRPTTT</sequence>
<dbReference type="Gene3D" id="3.40.50.300">
    <property type="entry name" value="P-loop containing nucleotide triphosphate hydrolases"/>
    <property type="match status" value="1"/>
</dbReference>
<feature type="domain" description="NACHT" evidence="3">
    <location>
        <begin position="179"/>
        <end position="327"/>
    </location>
</feature>
<evidence type="ECO:0000313" key="4">
    <source>
        <dbReference type="EMBL" id="OSY54239.1"/>
    </source>
</evidence>
<dbReference type="Pfam" id="PF05729">
    <property type="entry name" value="NACHT"/>
    <property type="match status" value="1"/>
</dbReference>
<proteinExistence type="predicted"/>
<feature type="compositionally biased region" description="Low complexity" evidence="1">
    <location>
        <begin position="470"/>
        <end position="491"/>
    </location>
</feature>
<evidence type="ECO:0000256" key="2">
    <source>
        <dbReference type="SAM" id="Phobius"/>
    </source>
</evidence>
<feature type="transmembrane region" description="Helical" evidence="2">
    <location>
        <begin position="181"/>
        <end position="198"/>
    </location>
</feature>
<dbReference type="AlphaFoldDB" id="A0A1Y2P4U6"/>
<reference evidence="4 5" key="1">
    <citation type="submission" date="2016-09" db="EMBL/GenBank/DDBJ databases">
        <title>Streptomyces fradiae DSM40063, a candidate organism with high potential of specific P450 cytochromes.</title>
        <authorList>
            <person name="Grumaz C."/>
            <person name="Vainshtein Y."/>
            <person name="Kirstahler P."/>
            <person name="Sohn K."/>
        </authorList>
    </citation>
    <scope>NUCLEOTIDE SEQUENCE [LARGE SCALE GENOMIC DNA]</scope>
    <source>
        <strain evidence="4 5">DSM 40063</strain>
    </source>
</reference>
<dbReference type="Proteomes" id="UP000194318">
    <property type="component" value="Unassembled WGS sequence"/>
</dbReference>
<dbReference type="EMBL" id="MIFZ01000011">
    <property type="protein sequence ID" value="OSY54239.1"/>
    <property type="molecule type" value="Genomic_DNA"/>
</dbReference>
<name>A0A1Y2P4U6_STRFR</name>
<gene>
    <name evidence="4" type="ORF">BG846_00086</name>
</gene>
<dbReference type="SUPFAM" id="SSF52540">
    <property type="entry name" value="P-loop containing nucleoside triphosphate hydrolases"/>
    <property type="match status" value="1"/>
</dbReference>
<feature type="compositionally biased region" description="Basic and acidic residues" evidence="1">
    <location>
        <begin position="662"/>
        <end position="675"/>
    </location>
</feature>
<feature type="region of interest" description="Disordered" evidence="1">
    <location>
        <begin position="470"/>
        <end position="503"/>
    </location>
</feature>
<feature type="transmembrane region" description="Helical" evidence="2">
    <location>
        <begin position="64"/>
        <end position="87"/>
    </location>
</feature>
<feature type="region of interest" description="Disordered" evidence="1">
    <location>
        <begin position="662"/>
        <end position="722"/>
    </location>
</feature>
<protein>
    <submittedName>
        <fullName evidence="4">NACHT domain protein</fullName>
    </submittedName>
</protein>
<keyword evidence="2" id="KW-1133">Transmembrane helix</keyword>
<evidence type="ECO:0000259" key="3">
    <source>
        <dbReference type="Pfam" id="PF05729"/>
    </source>
</evidence>
<accession>A0A1Y2P4U6</accession>
<comment type="caution">
    <text evidence="4">The sequence shown here is derived from an EMBL/GenBank/DDBJ whole genome shotgun (WGS) entry which is preliminary data.</text>
</comment>
<organism evidence="4 5">
    <name type="scientific">Streptomyces fradiae ATCC 10745 = DSM 40063</name>
    <dbReference type="NCBI Taxonomy" id="1319510"/>
    <lineage>
        <taxon>Bacteria</taxon>
        <taxon>Bacillati</taxon>
        <taxon>Actinomycetota</taxon>
        <taxon>Actinomycetes</taxon>
        <taxon>Kitasatosporales</taxon>
        <taxon>Streptomycetaceae</taxon>
        <taxon>Streptomyces</taxon>
    </lineage>
</organism>
<dbReference type="InterPro" id="IPR007111">
    <property type="entry name" value="NACHT_NTPase"/>
</dbReference>
<feature type="transmembrane region" description="Helical" evidence="2">
    <location>
        <begin position="107"/>
        <end position="130"/>
    </location>
</feature>
<feature type="compositionally biased region" description="Low complexity" evidence="1">
    <location>
        <begin position="693"/>
        <end position="722"/>
    </location>
</feature>
<evidence type="ECO:0000256" key="1">
    <source>
        <dbReference type="SAM" id="MobiDB-lite"/>
    </source>
</evidence>
<keyword evidence="2" id="KW-0472">Membrane</keyword>
<keyword evidence="2" id="KW-0812">Transmembrane</keyword>
<evidence type="ECO:0000313" key="5">
    <source>
        <dbReference type="Proteomes" id="UP000194318"/>
    </source>
</evidence>